<evidence type="ECO:0000256" key="6">
    <source>
        <dbReference type="RuleBase" id="RU361202"/>
    </source>
</evidence>
<dbReference type="GO" id="GO:0007033">
    <property type="term" value="P:vacuole organization"/>
    <property type="evidence" value="ECO:0007669"/>
    <property type="project" value="UniProtKB-ARBA"/>
</dbReference>
<feature type="domain" description="Autophagy protein ATG5 UblB" evidence="7">
    <location>
        <begin position="185"/>
        <end position="265"/>
    </location>
</feature>
<dbReference type="WBParaSite" id="Pan_g21355.t1">
    <property type="protein sequence ID" value="Pan_g21355.t1"/>
    <property type="gene ID" value="Pan_g21355"/>
</dbReference>
<comment type="subunit">
    <text evidence="6">Conjugated with ATG12.</text>
</comment>
<dbReference type="InterPro" id="IPR042526">
    <property type="entry name" value="Atg5_HR"/>
</dbReference>
<evidence type="ECO:0000256" key="4">
    <source>
        <dbReference type="ARBA" id="ARBA00022843"/>
    </source>
</evidence>
<accession>A0A7E4ZW90</accession>
<dbReference type="GO" id="GO:0061908">
    <property type="term" value="C:phagophore"/>
    <property type="evidence" value="ECO:0007669"/>
    <property type="project" value="TreeGrafter"/>
</dbReference>
<keyword evidence="3 6" id="KW-1017">Isopeptide bond</keyword>
<dbReference type="GO" id="GO:0019776">
    <property type="term" value="F:Atg8-family ligase activity"/>
    <property type="evidence" value="ECO:0007669"/>
    <property type="project" value="TreeGrafter"/>
</dbReference>
<protein>
    <recommendedName>
        <fullName evidence="6">Autophagy protein 5</fullName>
    </recommendedName>
</protein>
<dbReference type="Pfam" id="PF20637">
    <property type="entry name" value="ATG5_HBR"/>
    <property type="match status" value="1"/>
</dbReference>
<keyword evidence="5 6" id="KW-0072">Autophagy</keyword>
<name>A0A7E4ZW90_PANRE</name>
<dbReference type="GO" id="GO:0034727">
    <property type="term" value="P:piecemeal microautophagy of the nucleus"/>
    <property type="evidence" value="ECO:0007669"/>
    <property type="project" value="TreeGrafter"/>
</dbReference>
<dbReference type="GO" id="GO:0000422">
    <property type="term" value="P:autophagy of mitochondrion"/>
    <property type="evidence" value="ECO:0007669"/>
    <property type="project" value="TreeGrafter"/>
</dbReference>
<evidence type="ECO:0000313" key="10">
    <source>
        <dbReference type="Proteomes" id="UP000492821"/>
    </source>
</evidence>
<evidence type="ECO:0000256" key="3">
    <source>
        <dbReference type="ARBA" id="ARBA00022499"/>
    </source>
</evidence>
<dbReference type="InterPro" id="IPR042527">
    <property type="entry name" value="Atg5_UblA_dom_sf"/>
</dbReference>
<feature type="domain" description="Autophagy protein ATG5 alpha-helical bundle region" evidence="8">
    <location>
        <begin position="122"/>
        <end position="176"/>
    </location>
</feature>
<dbReference type="GO" id="GO:0044233">
    <property type="term" value="C:mitochondria-associated endoplasmic reticulum membrane contact site"/>
    <property type="evidence" value="ECO:0007669"/>
    <property type="project" value="TreeGrafter"/>
</dbReference>
<proteinExistence type="inferred from homology"/>
<dbReference type="Proteomes" id="UP000492821">
    <property type="component" value="Unassembled WGS sequence"/>
</dbReference>
<evidence type="ECO:0000256" key="5">
    <source>
        <dbReference type="ARBA" id="ARBA00023006"/>
    </source>
</evidence>
<organism evidence="10 11">
    <name type="scientific">Panagrellus redivivus</name>
    <name type="common">Microworm</name>
    <dbReference type="NCBI Taxonomy" id="6233"/>
    <lineage>
        <taxon>Eukaryota</taxon>
        <taxon>Metazoa</taxon>
        <taxon>Ecdysozoa</taxon>
        <taxon>Nematoda</taxon>
        <taxon>Chromadorea</taxon>
        <taxon>Rhabditida</taxon>
        <taxon>Tylenchina</taxon>
        <taxon>Panagrolaimomorpha</taxon>
        <taxon>Panagrolaimoidea</taxon>
        <taxon>Panagrolaimidae</taxon>
        <taxon>Panagrellus</taxon>
    </lineage>
</organism>
<reference evidence="10" key="1">
    <citation type="journal article" date="2013" name="Genetics">
        <title>The draft genome and transcriptome of Panagrellus redivivus are shaped by the harsh demands of a free-living lifestyle.</title>
        <authorList>
            <person name="Srinivasan J."/>
            <person name="Dillman A.R."/>
            <person name="Macchietto M.G."/>
            <person name="Heikkinen L."/>
            <person name="Lakso M."/>
            <person name="Fracchia K.M."/>
            <person name="Antoshechkin I."/>
            <person name="Mortazavi A."/>
            <person name="Wong G."/>
            <person name="Sternberg P.W."/>
        </authorList>
    </citation>
    <scope>NUCLEOTIDE SEQUENCE [LARGE SCALE GENOMIC DNA]</scope>
    <source>
        <strain evidence="10">MT8872</strain>
    </source>
</reference>
<dbReference type="Pfam" id="PF04106">
    <property type="entry name" value="ATG5_UblB"/>
    <property type="match status" value="1"/>
</dbReference>
<dbReference type="AlphaFoldDB" id="A0A7E4ZW90"/>
<evidence type="ECO:0000259" key="8">
    <source>
        <dbReference type="Pfam" id="PF20637"/>
    </source>
</evidence>
<dbReference type="InterPro" id="IPR007239">
    <property type="entry name" value="Atg5"/>
</dbReference>
<sequence length="271" mass="31480">MSDDYEVKRTIWDGKIPVEFALDPSEFSYRSTQSHFMMVPRVSYFTLVLMKALKHFESSIDELNDSDEIKDAWLEFNGIPLRMHYPIGVLFDVHSKDGVLPWVVTVRFKNFPDTLVRCTTIDTMRHYFLQTVKEADQLKHKGAIMSAMSAQEHAQLFDSIRRDDFNDFWQVNKKLNENTDPKVIHIPIRFYYADLPFRQVLISTEPNPESETAADLSSAFKKVFPNLSIDEYNLISHGIHVPTDSPVLWLSSNFAYPDNFVHVVVRPKNDD</sequence>
<dbReference type="GO" id="GO:0034274">
    <property type="term" value="C:Atg12-Atg5-Atg16 complex"/>
    <property type="evidence" value="ECO:0007669"/>
    <property type="project" value="TreeGrafter"/>
</dbReference>
<evidence type="ECO:0000259" key="7">
    <source>
        <dbReference type="Pfam" id="PF04106"/>
    </source>
</evidence>
<comment type="function">
    <text evidence="6">Involved in autophagic vesicle formation.</text>
</comment>
<comment type="subcellular location">
    <subcellularLocation>
        <location evidence="1 6">Preautophagosomal structure membrane</location>
        <topology evidence="1 6">Peripheral membrane protein</topology>
    </subcellularLocation>
</comment>
<feature type="domain" description="Autophagy protein ATG5 UblA" evidence="9">
    <location>
        <begin position="11"/>
        <end position="108"/>
    </location>
</feature>
<dbReference type="Gene3D" id="3.10.20.90">
    <property type="entry name" value="Phosphatidylinositol 3-kinase Catalytic Subunit, Chain A, domain 1"/>
    <property type="match status" value="1"/>
</dbReference>
<dbReference type="Gene3D" id="3.10.20.620">
    <property type="match status" value="1"/>
</dbReference>
<dbReference type="GO" id="GO:0006995">
    <property type="term" value="P:cellular response to nitrogen starvation"/>
    <property type="evidence" value="ECO:0007669"/>
    <property type="project" value="TreeGrafter"/>
</dbReference>
<dbReference type="InterPro" id="IPR048939">
    <property type="entry name" value="ATG5_UblA"/>
</dbReference>
<evidence type="ECO:0000256" key="2">
    <source>
        <dbReference type="ARBA" id="ARBA00006910"/>
    </source>
</evidence>
<evidence type="ECO:0000313" key="11">
    <source>
        <dbReference type="WBParaSite" id="Pan_g21355.t1"/>
    </source>
</evidence>
<dbReference type="GO" id="GO:0005776">
    <property type="term" value="C:autophagosome"/>
    <property type="evidence" value="ECO:0007669"/>
    <property type="project" value="TreeGrafter"/>
</dbReference>
<comment type="similarity">
    <text evidence="2 6">Belongs to the ATG5 family.</text>
</comment>
<dbReference type="PANTHER" id="PTHR13040:SF2">
    <property type="entry name" value="AUTOPHAGY PROTEIN 5"/>
    <property type="match status" value="1"/>
</dbReference>
<keyword evidence="4 6" id="KW-0832">Ubl conjugation</keyword>
<dbReference type="GO" id="GO:0034045">
    <property type="term" value="C:phagophore assembly site membrane"/>
    <property type="evidence" value="ECO:0007669"/>
    <property type="project" value="UniProtKB-SubCell"/>
</dbReference>
<dbReference type="Pfam" id="PF20638">
    <property type="entry name" value="ATG5_UblA"/>
    <property type="match status" value="1"/>
</dbReference>
<dbReference type="InterPro" id="IPR048318">
    <property type="entry name" value="ATG5_UblB"/>
</dbReference>
<keyword evidence="10" id="KW-1185">Reference proteome</keyword>
<dbReference type="PANTHER" id="PTHR13040">
    <property type="entry name" value="AUTOPHAGY PROTEIN 5"/>
    <property type="match status" value="1"/>
</dbReference>
<keyword evidence="6" id="KW-0472">Membrane</keyword>
<dbReference type="Gene3D" id="1.10.246.190">
    <property type="entry name" value="Autophagy protein Apg5, helix rich domain"/>
    <property type="match status" value="1"/>
</dbReference>
<reference evidence="11" key="2">
    <citation type="submission" date="2020-10" db="UniProtKB">
        <authorList>
            <consortium name="WormBaseParasite"/>
        </authorList>
    </citation>
    <scope>IDENTIFICATION</scope>
</reference>
<dbReference type="InterPro" id="IPR048940">
    <property type="entry name" value="ATG5_HBR"/>
</dbReference>
<evidence type="ECO:0000256" key="1">
    <source>
        <dbReference type="ARBA" id="ARBA00004623"/>
    </source>
</evidence>
<evidence type="ECO:0000259" key="9">
    <source>
        <dbReference type="Pfam" id="PF20638"/>
    </source>
</evidence>